<evidence type="ECO:0000313" key="2">
    <source>
        <dbReference type="EMBL" id="WYC66971.1"/>
    </source>
</evidence>
<name>A0ABZ2SFE1_9LACT</name>
<protein>
    <submittedName>
        <fullName evidence="2">Rgg/GadR/MutR family transcriptional regulator</fullName>
    </submittedName>
</protein>
<dbReference type="Pfam" id="PF21259">
    <property type="entry name" value="Rgg_C"/>
    <property type="match status" value="1"/>
</dbReference>
<gene>
    <name evidence="2" type="ORF">VNN45_08790</name>
</gene>
<dbReference type="GeneID" id="75143808"/>
<dbReference type="InterPro" id="IPR001387">
    <property type="entry name" value="Cro/C1-type_HTH"/>
</dbReference>
<keyword evidence="3" id="KW-1185">Reference proteome</keyword>
<reference evidence="2 3" key="1">
    <citation type="submission" date="2023-12" db="EMBL/GenBank/DDBJ databases">
        <title>Redefining Piscine Lactococcosis.</title>
        <authorList>
            <person name="Heckman T.I."/>
            <person name="Yazdi Z."/>
            <person name="Older C.E."/>
            <person name="Griffin M.J."/>
            <person name="Waldbieser G.C."/>
            <person name="Chow A.M."/>
            <person name="Medina Silva I."/>
            <person name="Anenson K.M."/>
            <person name="Garcia J.C."/>
            <person name="LaFrentz B.R."/>
            <person name="Slavic D."/>
            <person name="Toohey-Kurth K.L."/>
            <person name="Yant P."/>
            <person name="Fritz H.M."/>
            <person name="Henderson E."/>
            <person name="McDowall R."/>
            <person name="Cai H."/>
            <person name="Adikson M."/>
            <person name="Soto E."/>
        </authorList>
    </citation>
    <scope>NUCLEOTIDE SEQUENCE [LARGE SCALE GENOMIC DNA]</scope>
    <source>
        <strain evidence="2 3">R21-91A</strain>
    </source>
</reference>
<dbReference type="PANTHER" id="PTHR37038">
    <property type="entry name" value="TRANSCRIPTIONAL REGULATOR-RELATED"/>
    <property type="match status" value="1"/>
</dbReference>
<dbReference type="RefSeq" id="WP_046401197.1">
    <property type="nucleotide sequence ID" value="NZ_CP094882.1"/>
</dbReference>
<dbReference type="CDD" id="cd00093">
    <property type="entry name" value="HTH_XRE"/>
    <property type="match status" value="1"/>
</dbReference>
<dbReference type="Proteomes" id="UP001456368">
    <property type="component" value="Chromosome"/>
</dbReference>
<sequence length="276" mass="33147">MNRKINNRYGKIFKELREKRSLPLSHFEKIGISKSSLAKFERGETMMKFDRVVNALQEMDFTLTEFEHFINDFSLSYIEEKLKEIEVADFTQDSTKLEEIYQDTKIRGYTLTSLSAKALFMGLTEEEEELIINHLFETESWGYFELSIFYFTMDCLKTREILKLLHPFLLHGHTFLDIQGYRERFLQVSYRAVARMCYTKNQELAHIILGNTRLEKYEHSLLLTNIRNIIEGYYIYTFENQSKGEELMNEAIWIFNKLNSHKIAEYYQHRYDKYIK</sequence>
<evidence type="ECO:0000259" key="1">
    <source>
        <dbReference type="SMART" id="SM00530"/>
    </source>
</evidence>
<dbReference type="PANTHER" id="PTHR37038:SF12">
    <property type="entry name" value="TRANSCRIPTIONAL REGULATOR"/>
    <property type="match status" value="1"/>
</dbReference>
<proteinExistence type="predicted"/>
<dbReference type="Gene3D" id="1.10.260.40">
    <property type="entry name" value="lambda repressor-like DNA-binding domains"/>
    <property type="match status" value="1"/>
</dbReference>
<dbReference type="SUPFAM" id="SSF47413">
    <property type="entry name" value="lambda repressor-like DNA-binding domains"/>
    <property type="match status" value="1"/>
</dbReference>
<evidence type="ECO:0000313" key="3">
    <source>
        <dbReference type="Proteomes" id="UP001456368"/>
    </source>
</evidence>
<organism evidence="2 3">
    <name type="scientific">Lactococcus petauri</name>
    <dbReference type="NCBI Taxonomy" id="1940789"/>
    <lineage>
        <taxon>Bacteria</taxon>
        <taxon>Bacillati</taxon>
        <taxon>Bacillota</taxon>
        <taxon>Bacilli</taxon>
        <taxon>Lactobacillales</taxon>
        <taxon>Streptococcaceae</taxon>
        <taxon>Lactococcus</taxon>
    </lineage>
</organism>
<feature type="domain" description="HTH cro/C1-type" evidence="1">
    <location>
        <begin position="12"/>
        <end position="66"/>
    </location>
</feature>
<dbReference type="InterPro" id="IPR053163">
    <property type="entry name" value="HTH-type_regulator_Rgg"/>
</dbReference>
<dbReference type="InterPro" id="IPR010057">
    <property type="entry name" value="Transcription_activator_Rgg_C"/>
</dbReference>
<dbReference type="NCBIfam" id="TIGR01716">
    <property type="entry name" value="RGG_Cterm"/>
    <property type="match status" value="1"/>
</dbReference>
<dbReference type="InterPro" id="IPR010982">
    <property type="entry name" value="Lambda_DNA-bd_dom_sf"/>
</dbReference>
<dbReference type="EMBL" id="CP141698">
    <property type="protein sequence ID" value="WYC66971.1"/>
    <property type="molecule type" value="Genomic_DNA"/>
</dbReference>
<accession>A0ABZ2SFE1</accession>
<dbReference type="SMART" id="SM00530">
    <property type="entry name" value="HTH_XRE"/>
    <property type="match status" value="1"/>
</dbReference>